<dbReference type="RefSeq" id="WP_368802896.1">
    <property type="nucleotide sequence ID" value="NZ_JAZHFV010000003.1"/>
</dbReference>
<name>A0ABV3WSY9_9HYPH</name>
<feature type="domain" description="Transglutaminase-like" evidence="1">
    <location>
        <begin position="157"/>
        <end position="221"/>
    </location>
</feature>
<organism evidence="2 3">
    <name type="scientific">Neoaquamicrobium sediminum</name>
    <dbReference type="NCBI Taxonomy" id="1849104"/>
    <lineage>
        <taxon>Bacteria</taxon>
        <taxon>Pseudomonadati</taxon>
        <taxon>Pseudomonadota</taxon>
        <taxon>Alphaproteobacteria</taxon>
        <taxon>Hyphomicrobiales</taxon>
        <taxon>Phyllobacteriaceae</taxon>
        <taxon>Neoaquamicrobium</taxon>
    </lineage>
</organism>
<dbReference type="EMBL" id="JAZHFV010000003">
    <property type="protein sequence ID" value="MEX4007787.1"/>
    <property type="molecule type" value="Genomic_DNA"/>
</dbReference>
<gene>
    <name evidence="2" type="ORF">V1479_10765</name>
</gene>
<keyword evidence="3" id="KW-1185">Reference proteome</keyword>
<dbReference type="Proteomes" id="UP001559025">
    <property type="component" value="Unassembled WGS sequence"/>
</dbReference>
<reference evidence="2 3" key="1">
    <citation type="submission" date="2024-01" db="EMBL/GenBank/DDBJ databases">
        <title>New evidence supports the origin of RcGTA from prophage.</title>
        <authorList>
            <person name="Xu Y."/>
            <person name="Liu B."/>
            <person name="Chen F."/>
        </authorList>
    </citation>
    <scope>NUCLEOTIDE SEQUENCE [LARGE SCALE GENOMIC DNA]</scope>
    <source>
        <strain evidence="2 3">CBW1107-2</strain>
    </source>
</reference>
<accession>A0ABV3WSY9</accession>
<dbReference type="SUPFAM" id="SSF54001">
    <property type="entry name" value="Cysteine proteinases"/>
    <property type="match status" value="1"/>
</dbReference>
<dbReference type="PANTHER" id="PTHR33490:SF6">
    <property type="entry name" value="SLL1049 PROTEIN"/>
    <property type="match status" value="1"/>
</dbReference>
<protein>
    <submittedName>
        <fullName evidence="2">Transglutaminase family protein</fullName>
    </submittedName>
</protein>
<dbReference type="Pfam" id="PF08379">
    <property type="entry name" value="Bact_transglu_N"/>
    <property type="match status" value="1"/>
</dbReference>
<comment type="caution">
    <text evidence="2">The sequence shown here is derived from an EMBL/GenBank/DDBJ whole genome shotgun (WGS) entry which is preliminary data.</text>
</comment>
<dbReference type="SMART" id="SM00460">
    <property type="entry name" value="TGc"/>
    <property type="match status" value="1"/>
</dbReference>
<dbReference type="InterPro" id="IPR013589">
    <property type="entry name" value="Bac_transglu_N"/>
</dbReference>
<sequence length="264" mass="28536">MPLKISHRTVYSYDAPVPYALQRVRLQPLSGSTQTVVSWTVEVEGANEEVRFHDQFGNDTRLLSVSGEAQAIEITASGEVEVRDTAGVTGPHTGFAPLWLFERPTSLTTAGPLIGEIARSIEGGDDLSRMHALSGAIRERVAYTVGATDAATSAEDAVMQGEGVCQDHSHIFLAAARSLGFPARYVSGYLRLDDTVEQVATHAWAEAHLPGLGWVGFDISNGIAPDGRYVRLATGRDYRDAMPVSGIRLGHAQERLEVHITVEQ</sequence>
<evidence type="ECO:0000313" key="3">
    <source>
        <dbReference type="Proteomes" id="UP001559025"/>
    </source>
</evidence>
<dbReference type="InterPro" id="IPR002931">
    <property type="entry name" value="Transglutaminase-like"/>
</dbReference>
<evidence type="ECO:0000313" key="2">
    <source>
        <dbReference type="EMBL" id="MEX4007787.1"/>
    </source>
</evidence>
<proteinExistence type="predicted"/>
<dbReference type="PANTHER" id="PTHR33490">
    <property type="entry name" value="BLR5614 PROTEIN-RELATED"/>
    <property type="match status" value="1"/>
</dbReference>
<dbReference type="Gene3D" id="3.10.620.30">
    <property type="match status" value="1"/>
</dbReference>
<dbReference type="Pfam" id="PF01841">
    <property type="entry name" value="Transglut_core"/>
    <property type="match status" value="1"/>
</dbReference>
<dbReference type="InterPro" id="IPR038765">
    <property type="entry name" value="Papain-like_cys_pep_sf"/>
</dbReference>
<evidence type="ECO:0000259" key="1">
    <source>
        <dbReference type="SMART" id="SM00460"/>
    </source>
</evidence>